<dbReference type="Pfam" id="PF06422">
    <property type="entry name" value="PDR_CDR"/>
    <property type="match status" value="1"/>
</dbReference>
<evidence type="ECO:0000256" key="10">
    <source>
        <dbReference type="SAM" id="Phobius"/>
    </source>
</evidence>
<organism evidence="12 13">
    <name type="scientific">Lachancea quebecensis</name>
    <dbReference type="NCBI Taxonomy" id="1654605"/>
    <lineage>
        <taxon>Eukaryota</taxon>
        <taxon>Fungi</taxon>
        <taxon>Dikarya</taxon>
        <taxon>Ascomycota</taxon>
        <taxon>Saccharomycotina</taxon>
        <taxon>Saccharomycetes</taxon>
        <taxon>Saccharomycetales</taxon>
        <taxon>Saccharomycetaceae</taxon>
        <taxon>Lachancea</taxon>
    </lineage>
</organism>
<dbReference type="PANTHER" id="PTHR19241">
    <property type="entry name" value="ATP-BINDING CASSETTE TRANSPORTER"/>
    <property type="match status" value="1"/>
</dbReference>
<keyword evidence="5" id="KW-0547">Nucleotide-binding</keyword>
<feature type="transmembrane region" description="Helical" evidence="10">
    <location>
        <begin position="743"/>
        <end position="763"/>
    </location>
</feature>
<dbReference type="InterPro" id="IPR003439">
    <property type="entry name" value="ABC_transporter-like_ATP-bd"/>
</dbReference>
<dbReference type="InterPro" id="IPR005285">
    <property type="entry name" value="Drug-R_PDR/CDR"/>
</dbReference>
<protein>
    <submittedName>
        <fullName evidence="12">LAQU0S32e00210g1_1</fullName>
    </submittedName>
</protein>
<feature type="domain" description="ABC transporter" evidence="11">
    <location>
        <begin position="823"/>
        <end position="1078"/>
    </location>
</feature>
<dbReference type="GO" id="GO:0016887">
    <property type="term" value="F:ATP hydrolysis activity"/>
    <property type="evidence" value="ECO:0007669"/>
    <property type="project" value="InterPro"/>
</dbReference>
<dbReference type="CDD" id="cd03233">
    <property type="entry name" value="ABCG_PDR_domain1"/>
    <property type="match status" value="1"/>
</dbReference>
<dbReference type="FunFam" id="3.40.50.300:FF:000054">
    <property type="entry name" value="ABC multidrug transporter atrF"/>
    <property type="match status" value="1"/>
</dbReference>
<evidence type="ECO:0000256" key="7">
    <source>
        <dbReference type="ARBA" id="ARBA00022989"/>
    </source>
</evidence>
<dbReference type="Pfam" id="PF00005">
    <property type="entry name" value="ABC_tran"/>
    <property type="match status" value="2"/>
</dbReference>
<dbReference type="OrthoDB" id="245989at2759"/>
<keyword evidence="7 10" id="KW-1133">Transmembrane helix</keyword>
<feature type="domain" description="ABC transporter" evidence="11">
    <location>
        <begin position="129"/>
        <end position="385"/>
    </location>
</feature>
<feature type="transmembrane region" description="Helical" evidence="10">
    <location>
        <begin position="571"/>
        <end position="594"/>
    </location>
</feature>
<dbReference type="CDD" id="cd03232">
    <property type="entry name" value="ABCG_PDR_domain2"/>
    <property type="match status" value="1"/>
</dbReference>
<dbReference type="InterPro" id="IPR034003">
    <property type="entry name" value="ABCG_PDR_2"/>
</dbReference>
<evidence type="ECO:0000313" key="13">
    <source>
        <dbReference type="Proteomes" id="UP000236544"/>
    </source>
</evidence>
<dbReference type="Proteomes" id="UP000236544">
    <property type="component" value="Unassembled WGS sequence"/>
</dbReference>
<evidence type="ECO:0000256" key="1">
    <source>
        <dbReference type="ARBA" id="ARBA00004141"/>
    </source>
</evidence>
<proteinExistence type="predicted"/>
<keyword evidence="3 10" id="KW-0812">Transmembrane</keyword>
<dbReference type="InterPro" id="IPR003593">
    <property type="entry name" value="AAA+_ATPase"/>
</dbReference>
<dbReference type="GO" id="GO:0005524">
    <property type="term" value="F:ATP binding"/>
    <property type="evidence" value="ECO:0007669"/>
    <property type="project" value="UniProtKB-KW"/>
</dbReference>
<sequence>MSTTSIISEKGHNSRDSGVENDIRDLARAFTNASSITYPMTGGDTSSLNSKAPVNPVLTNYESDDYIPKLDPNSDEFSSIEWVRNLSKLILNAPEHYKPYTLGCTWKNLRAFGSSADVAYQSTVANIPKKLCEFFYRKCHKANEDNNIDILKPMDGLIEPGELLVVLGRPGSGCTTLLKSISSNTHGFKLDSNSIVEYDGISPEEIKKHYRGEVVYNAEADVHFPHLTVFETLNTIALLSTPSNRIPGVSRTAFAKHLTEVVMATYGLLHTRNTKVGNELVRGVSGGERKRVSIAEVSICGSKLQCWDNATRGLDSATAMEFVKALRTSARMMKSSSAVAIYQCSQETYNLFDKVCVLYEGRQIYFGSANEAKQYFEELGYICPERQTTADFITAVTSPGERIANENKKFVPSTAEEMEKHWKNSEQYRHLLSKIEKRQNEDNSGKKTDLRKGHVARQSHRARASSPFIVSYWLQVKYLLERNFQRIRNSIGLTLFLVLGNSSMSLLLGSMFYKVLKHDNTAGLYSRAAALFFAVLFNAFSCMLEVLALYESRPIIEKHKRYSLYHPSADALASIISEIPSKLVTAVFFNIVFYFLCNFKTDAGAFFFYFMMSLIATFVMSHIFRCIGSATKTLAQAMVPGSVLLLAMSIYTGFAIPKTKILRWSKWIWYINPLAYIFESMMVNEFHDHNFECSEYIPRGPGYHNISGTERVCSSIGAKPGENFVDGELYINASYGYYHGHKWRGFGIGLAYAIFFLGLYLVITEFNESAKQKGEILVFRQSTLKNNTKKTRYISDLESGGGAASTSEKNLVDDSGDNGLGSIRQIELSKSEAIFHWRNVCYDVVVKGETKRILNGIDGWVKPGTLTALMGASGAGKTTLLDCLASRVTSGVITGDIFVNGHLRDSSFARSIGYCQQQDLHLETATVRESLRFAAYLRQPRSVSIESKNRYVESVINILEMKQYADAIVGVSGEGLNVEQRKRLTIGVELAAKPKLLVFLDEPTSGLDSQTAWSICQLMRKLADHGQAVLCTIHQPSALLLQEFDRLLFLQRGGQTVYFGDLGERCQTMIRYFEKNGAHQCPKDVNPAEWMLEVIGAAPGSHADQDYHEVWKGSEECTATQAELEWMEKELGKKPQDNLERGEFASSLLSQYFLVTKRLFQQYWRTPSYLWSKAILTLFSQIFIGFTFFKADRSLQGLQNQMLSVFMFTVVFNPAVQQYLPTYISQRDLYEARERPSKTFSWIAFILSQITVEIPWNFAIGTLGFLCYYYPVSFYRNASFANQLHERGALFWLFCTAFYVFTGSMAQLCVAGQEVAQSAGHIASLLFVLSLSFCGVMVAPKNMPGFWKFMYRVSPLTYFIDGVLSTGIANSKVECSDYEFVTFTPRSGQTCGEYMSLYIDAAGTGYMKDSDSTTKCSFCPASSTNVFLKMVSSNYSHRWRNYGIFLCYICFNVFAAVFLYWLARVPKRKAMVTDKRKPTAKK</sequence>
<dbReference type="InterPro" id="IPR013525">
    <property type="entry name" value="ABC2_TM"/>
</dbReference>
<evidence type="ECO:0000256" key="4">
    <source>
        <dbReference type="ARBA" id="ARBA00022737"/>
    </source>
</evidence>
<reference evidence="13" key="1">
    <citation type="submission" date="2015-10" db="EMBL/GenBank/DDBJ databases">
        <authorList>
            <person name="Devillers H."/>
        </authorList>
    </citation>
    <scope>NUCLEOTIDE SEQUENCE [LARGE SCALE GENOMIC DNA]</scope>
</reference>
<feature type="transmembrane region" description="Helical" evidence="10">
    <location>
        <begin position="1168"/>
        <end position="1189"/>
    </location>
</feature>
<feature type="transmembrane region" description="Helical" evidence="10">
    <location>
        <begin position="492"/>
        <end position="516"/>
    </location>
</feature>
<dbReference type="Pfam" id="PF14510">
    <property type="entry name" value="ABC_trans_N"/>
    <property type="match status" value="1"/>
</dbReference>
<accession>A0A0P1KXW6</accession>
<keyword evidence="8 10" id="KW-0472">Membrane</keyword>
<dbReference type="SUPFAM" id="SSF52540">
    <property type="entry name" value="P-loop containing nucleoside triphosphate hydrolases"/>
    <property type="match status" value="2"/>
</dbReference>
<dbReference type="PROSITE" id="PS00211">
    <property type="entry name" value="ABC_TRANSPORTER_1"/>
    <property type="match status" value="1"/>
</dbReference>
<dbReference type="InterPro" id="IPR010929">
    <property type="entry name" value="PDR_CDR_ABC"/>
</dbReference>
<evidence type="ECO:0000313" key="12">
    <source>
        <dbReference type="EMBL" id="CUS25192.1"/>
    </source>
</evidence>
<evidence type="ECO:0000256" key="5">
    <source>
        <dbReference type="ARBA" id="ARBA00022741"/>
    </source>
</evidence>
<evidence type="ECO:0000256" key="2">
    <source>
        <dbReference type="ARBA" id="ARBA00022448"/>
    </source>
</evidence>
<comment type="subcellular location">
    <subcellularLocation>
        <location evidence="1">Membrane</location>
        <topology evidence="1">Multi-pass membrane protein</topology>
    </subcellularLocation>
</comment>
<evidence type="ECO:0000259" key="11">
    <source>
        <dbReference type="PROSITE" id="PS50893"/>
    </source>
</evidence>
<feature type="compositionally biased region" description="Basic and acidic residues" evidence="9">
    <location>
        <begin position="9"/>
        <end position="20"/>
    </location>
</feature>
<keyword evidence="6" id="KW-0067">ATP-binding</keyword>
<dbReference type="GO" id="GO:1990961">
    <property type="term" value="P:xenobiotic detoxification by transmembrane export across the plasma membrane"/>
    <property type="evidence" value="ECO:0007669"/>
    <property type="project" value="InterPro"/>
</dbReference>
<dbReference type="EMBL" id="LN890554">
    <property type="protein sequence ID" value="CUS25192.1"/>
    <property type="molecule type" value="Genomic_DNA"/>
</dbReference>
<feature type="transmembrane region" description="Helical" evidence="10">
    <location>
        <begin position="1291"/>
        <end position="1310"/>
    </location>
</feature>
<feature type="transmembrane region" description="Helical" evidence="10">
    <location>
        <begin position="528"/>
        <end position="550"/>
    </location>
</feature>
<feature type="transmembrane region" description="Helical" evidence="10">
    <location>
        <begin position="1442"/>
        <end position="1463"/>
    </location>
</feature>
<feature type="transmembrane region" description="Helical" evidence="10">
    <location>
        <begin position="1322"/>
        <end position="1340"/>
    </location>
</feature>
<dbReference type="Gene3D" id="3.40.50.300">
    <property type="entry name" value="P-loop containing nucleotide triphosphate hydrolases"/>
    <property type="match status" value="2"/>
</dbReference>
<feature type="region of interest" description="Disordered" evidence="9">
    <location>
        <begin position="437"/>
        <end position="456"/>
    </location>
</feature>
<dbReference type="InterPro" id="IPR034001">
    <property type="entry name" value="ABCG_PDR_1"/>
</dbReference>
<feature type="transmembrane region" description="Helical" evidence="10">
    <location>
        <begin position="606"/>
        <end position="625"/>
    </location>
</feature>
<keyword evidence="13" id="KW-1185">Reference proteome</keyword>
<dbReference type="InterPro" id="IPR017871">
    <property type="entry name" value="ABC_transporter-like_CS"/>
</dbReference>
<dbReference type="GO" id="GO:0140359">
    <property type="term" value="F:ABC-type transporter activity"/>
    <property type="evidence" value="ECO:0007669"/>
    <property type="project" value="InterPro"/>
</dbReference>
<keyword evidence="2" id="KW-0813">Transport</keyword>
<keyword evidence="4" id="KW-0677">Repeat</keyword>
<feature type="region of interest" description="Disordered" evidence="9">
    <location>
        <begin position="1"/>
        <end position="20"/>
    </location>
</feature>
<evidence type="ECO:0000256" key="9">
    <source>
        <dbReference type="SAM" id="MobiDB-lite"/>
    </source>
</evidence>
<dbReference type="Pfam" id="PF01061">
    <property type="entry name" value="ABC2_membrane"/>
    <property type="match status" value="2"/>
</dbReference>
<feature type="transmembrane region" description="Helical" evidence="10">
    <location>
        <begin position="637"/>
        <end position="656"/>
    </location>
</feature>
<dbReference type="InterPro" id="IPR029481">
    <property type="entry name" value="ABC_trans_N"/>
</dbReference>
<feature type="compositionally biased region" description="Basic and acidic residues" evidence="9">
    <location>
        <begin position="437"/>
        <end position="452"/>
    </location>
</feature>
<dbReference type="PROSITE" id="PS50893">
    <property type="entry name" value="ABC_TRANSPORTER_2"/>
    <property type="match status" value="2"/>
</dbReference>
<evidence type="ECO:0000256" key="6">
    <source>
        <dbReference type="ARBA" id="ARBA00022840"/>
    </source>
</evidence>
<evidence type="ECO:0000256" key="3">
    <source>
        <dbReference type="ARBA" id="ARBA00022692"/>
    </source>
</evidence>
<dbReference type="InterPro" id="IPR027417">
    <property type="entry name" value="P-loop_NTPase"/>
</dbReference>
<evidence type="ECO:0000256" key="8">
    <source>
        <dbReference type="ARBA" id="ARBA00023136"/>
    </source>
</evidence>
<gene>
    <name evidence="12" type="ORF">LAQU0_S32e00210g</name>
</gene>
<feature type="transmembrane region" description="Helical" evidence="10">
    <location>
        <begin position="1240"/>
        <end position="1271"/>
    </location>
</feature>
<dbReference type="GO" id="GO:0016020">
    <property type="term" value="C:membrane"/>
    <property type="evidence" value="ECO:0007669"/>
    <property type="project" value="UniProtKB-SubCell"/>
</dbReference>
<dbReference type="NCBIfam" id="TIGR00956">
    <property type="entry name" value="3a01205"/>
    <property type="match status" value="1"/>
</dbReference>
<name>A0A0P1KXW6_9SACH</name>
<dbReference type="SMART" id="SM00382">
    <property type="entry name" value="AAA"/>
    <property type="match status" value="2"/>
</dbReference>